<evidence type="ECO:0000256" key="2">
    <source>
        <dbReference type="SAM" id="MobiDB-lite"/>
    </source>
</evidence>
<keyword evidence="1" id="KW-0175">Coiled coil</keyword>
<dbReference type="GO" id="GO:0005814">
    <property type="term" value="C:centriole"/>
    <property type="evidence" value="ECO:0007669"/>
    <property type="project" value="InterPro"/>
</dbReference>
<feature type="compositionally biased region" description="Polar residues" evidence="2">
    <location>
        <begin position="143"/>
        <end position="152"/>
    </location>
</feature>
<name>A0A3Q2EDA0_CYPVA</name>
<dbReference type="InterPro" id="IPR033207">
    <property type="entry name" value="CCP110"/>
</dbReference>
<dbReference type="RefSeq" id="XP_015242530.1">
    <property type="nucleotide sequence ID" value="XM_015387044.1"/>
</dbReference>
<dbReference type="GO" id="GO:1903723">
    <property type="term" value="P:negative regulation of centriole elongation"/>
    <property type="evidence" value="ECO:0007669"/>
    <property type="project" value="TreeGrafter"/>
</dbReference>
<feature type="region of interest" description="Disordered" evidence="2">
    <location>
        <begin position="705"/>
        <end position="794"/>
    </location>
</feature>
<dbReference type="CTD" id="9738"/>
<dbReference type="OrthoDB" id="10028852at2759"/>
<reference evidence="3" key="2">
    <citation type="submission" date="2025-09" db="UniProtKB">
        <authorList>
            <consortium name="Ensembl"/>
        </authorList>
    </citation>
    <scope>IDENTIFICATION</scope>
</reference>
<sequence length="794" mass="89548">MCGRPGMQSYEEFCLQSLALLQEGKLQRKTCEPLSSLKGPSVIRFHGRSILLPRLSAEQYAEMYGYKQRAIQLEQNKENQQRKRLLARVQDILDQAQVQEVPCEKNIKLLVCKPATVSGYTLVTDSPGPPKAAGVKSEAVESPNPSSETPINNGYKEEETLNGEDQERSEEEEEEDEDISLDSLLKRSREYVQREQNQQRSAETVDPIRETSPAKRVSIKQHSPIRDKGVEFGFSLHHSPPGYDPSPQRSAPLSPINPEYACLPSQESHISLRSGCRKPRPFSTGNIHISFPVGTADLIPRSPERLKGRAVQVDWSAALSAGSYSSWGIEEGEGRCNATPVQERKSSVSVSVPSSMMHHESLGFRRRSHTLDSQLNTFQSGAEHVDRSQERVPRFIAGVTCLAPSRRSTEAPLNRSYKTESCTSRPLRHRWSPDESQELTNSKKTPFLKNTAELHPKSEASQWRAHALEDMHRHLEEEYALQMATLLAEQEKEQHRLHLELEETERRLKEQKCETLTSDWSYQSVSGSCPLMSPSCPGLSPSHAPSERSSGHNIGFSGAVPPSVMTPSTQTAVYLRGFSQAAHKSRARQSLVLTAEHQKACCQIGAMIRGFLIRRLLKTEKVKHLRQTVVDTQEFIKSFETEAAEKRGSYTAQDLSLQERVRAQLRAALYDVHEIFFEMPLRDRLVLLQQDRELRAERKLRELEKAKSPKDRVSISAATQRSLDRKKKASESPAPVRKAQRKPKSPTTNRTLKPSQGHTSSSPGQMNRQGSWCRKTPEERVRILDTMRKQHSVG</sequence>
<proteinExistence type="predicted"/>
<feature type="compositionally biased region" description="Basic and acidic residues" evidence="2">
    <location>
        <begin position="184"/>
        <end position="193"/>
    </location>
</feature>
<dbReference type="Proteomes" id="UP000265020">
    <property type="component" value="Unassembled WGS sequence"/>
</dbReference>
<dbReference type="Pfam" id="PF16025">
    <property type="entry name" value="CaM_bind"/>
    <property type="match status" value="1"/>
</dbReference>
<dbReference type="PROSITE" id="PS50096">
    <property type="entry name" value="IQ"/>
    <property type="match status" value="1"/>
</dbReference>
<keyword evidence="4" id="KW-1185">Reference proteome</keyword>
<organism evidence="3 4">
    <name type="scientific">Cyprinodon variegatus</name>
    <name type="common">Sheepshead minnow</name>
    <dbReference type="NCBI Taxonomy" id="28743"/>
    <lineage>
        <taxon>Eukaryota</taxon>
        <taxon>Metazoa</taxon>
        <taxon>Chordata</taxon>
        <taxon>Craniata</taxon>
        <taxon>Vertebrata</taxon>
        <taxon>Euteleostomi</taxon>
        <taxon>Actinopterygii</taxon>
        <taxon>Neopterygii</taxon>
        <taxon>Teleostei</taxon>
        <taxon>Neoteleostei</taxon>
        <taxon>Acanthomorphata</taxon>
        <taxon>Ovalentaria</taxon>
        <taxon>Atherinomorphae</taxon>
        <taxon>Cyprinodontiformes</taxon>
        <taxon>Cyprinodontidae</taxon>
        <taxon>Cyprinodon</taxon>
    </lineage>
</organism>
<dbReference type="RefSeq" id="XP_015242531.1">
    <property type="nucleotide sequence ID" value="XM_015387045.1"/>
</dbReference>
<evidence type="ECO:0000313" key="4">
    <source>
        <dbReference type="Proteomes" id="UP000265020"/>
    </source>
</evidence>
<feature type="compositionally biased region" description="Polar residues" evidence="2">
    <location>
        <begin position="745"/>
        <end position="770"/>
    </location>
</feature>
<feature type="compositionally biased region" description="Acidic residues" evidence="2">
    <location>
        <begin position="160"/>
        <end position="180"/>
    </location>
</feature>
<dbReference type="OMA" id="SAMTHHD"/>
<dbReference type="Ensembl" id="ENSCVAT00000031640.1">
    <property type="protein sequence ID" value="ENSCVAP00000030207.1"/>
    <property type="gene ID" value="ENSCVAG00000018578.1"/>
</dbReference>
<feature type="region of interest" description="Disordered" evidence="2">
    <location>
        <begin position="120"/>
        <end position="223"/>
    </location>
</feature>
<reference evidence="3" key="1">
    <citation type="submission" date="2025-08" db="UniProtKB">
        <authorList>
            <consortium name="Ensembl"/>
        </authorList>
    </citation>
    <scope>IDENTIFICATION</scope>
</reference>
<feature type="compositionally biased region" description="Basic and acidic residues" evidence="2">
    <location>
        <begin position="775"/>
        <end position="788"/>
    </location>
</feature>
<dbReference type="PANTHER" id="PTHR13594:SF3">
    <property type="entry name" value="CENTRIOLAR COILED-COIL PROTEIN OF 110 KDA-LIKE ISOFORM X3"/>
    <property type="match status" value="1"/>
</dbReference>
<dbReference type="PANTHER" id="PTHR13594">
    <property type="entry name" value="CENTRIOLAR COILED-COIL PROTEIN OF 110 KDA"/>
    <property type="match status" value="1"/>
</dbReference>
<feature type="region of interest" description="Disordered" evidence="2">
    <location>
        <begin position="412"/>
        <end position="441"/>
    </location>
</feature>
<dbReference type="GeneTree" id="ENSGT00390000004090"/>
<accession>A0A3Q2EDA0</accession>
<dbReference type="STRING" id="28743.ENSCVAP00000030207"/>
<evidence type="ECO:0000313" key="3">
    <source>
        <dbReference type="Ensembl" id="ENSCVAP00000030207.1"/>
    </source>
</evidence>
<dbReference type="GeneID" id="107092521"/>
<protein>
    <submittedName>
        <fullName evidence="3">Centriolar coiled-coil protein 110</fullName>
    </submittedName>
</protein>
<dbReference type="GO" id="GO:0032053">
    <property type="term" value="P:ciliary basal body organization"/>
    <property type="evidence" value="ECO:0007669"/>
    <property type="project" value="TreeGrafter"/>
</dbReference>
<evidence type="ECO:0000256" key="1">
    <source>
        <dbReference type="SAM" id="Coils"/>
    </source>
</evidence>
<dbReference type="KEGG" id="cvg:107092521"/>
<dbReference type="GO" id="GO:0032465">
    <property type="term" value="P:regulation of cytokinesis"/>
    <property type="evidence" value="ECO:0007669"/>
    <property type="project" value="InterPro"/>
</dbReference>
<dbReference type="GO" id="GO:0007099">
    <property type="term" value="P:centriole replication"/>
    <property type="evidence" value="ECO:0007669"/>
    <property type="project" value="InterPro"/>
</dbReference>
<feature type="coiled-coil region" evidence="1">
    <location>
        <begin position="487"/>
        <end position="514"/>
    </location>
</feature>
<dbReference type="AlphaFoldDB" id="A0A3Q2EDA0"/>